<sequence>MDRRPVTISEEERMQGSRQSLIQELQSNFPDNPQRSISSANNTEQILPDPHLGNNSCCTCGHCIVIMPTSEECVCCEEIPNVLLQITEHSTCITSIQLFHTMCLDKRISDIHYIMITNQPIREDTSLHHRNLRRTANKRFTSWIHGFLGIGVCIAIPSGAVAAVCKAYPDLEANL</sequence>
<evidence type="ECO:0000259" key="2">
    <source>
        <dbReference type="Pfam" id="PF20478"/>
    </source>
</evidence>
<dbReference type="PANTHER" id="PTHR36981:SF8">
    <property type="entry name" value="P2X PURINOCEPTOR 7-LIKE"/>
    <property type="match status" value="1"/>
</dbReference>
<dbReference type="Pfam" id="PF20478">
    <property type="entry name" value="P2RX7_C"/>
    <property type="match status" value="1"/>
</dbReference>
<protein>
    <recommendedName>
        <fullName evidence="2">P2X purinoreceptor 7 intracellular domain-containing protein</fullName>
    </recommendedName>
</protein>
<name>A0A974GZT4_XENLA</name>
<feature type="transmembrane region" description="Helical" evidence="1">
    <location>
        <begin position="143"/>
        <end position="169"/>
    </location>
</feature>
<dbReference type="PANTHER" id="PTHR36981">
    <property type="entry name" value="ZGC:195170"/>
    <property type="match status" value="1"/>
</dbReference>
<evidence type="ECO:0000256" key="1">
    <source>
        <dbReference type="SAM" id="Phobius"/>
    </source>
</evidence>
<organism evidence="3">
    <name type="scientific">Xenopus laevis</name>
    <name type="common">African clawed frog</name>
    <dbReference type="NCBI Taxonomy" id="8355"/>
    <lineage>
        <taxon>Eukaryota</taxon>
        <taxon>Metazoa</taxon>
        <taxon>Chordata</taxon>
        <taxon>Craniata</taxon>
        <taxon>Vertebrata</taxon>
        <taxon>Euteleostomi</taxon>
        <taxon>Amphibia</taxon>
        <taxon>Batrachia</taxon>
        <taxon>Anura</taxon>
        <taxon>Pipoidea</taxon>
        <taxon>Pipidae</taxon>
        <taxon>Xenopodinae</taxon>
        <taxon>Xenopus</taxon>
        <taxon>Xenopus</taxon>
    </lineage>
</organism>
<proteinExistence type="predicted"/>
<feature type="domain" description="P2X purinoreceptor 7 intracellular" evidence="2">
    <location>
        <begin position="9"/>
        <end position="172"/>
    </location>
</feature>
<keyword evidence="1" id="KW-0472">Membrane</keyword>
<keyword evidence="1" id="KW-1133">Transmembrane helix</keyword>
<keyword evidence="1" id="KW-0812">Transmembrane</keyword>
<dbReference type="InterPro" id="IPR046815">
    <property type="entry name" value="P2RX7_C"/>
</dbReference>
<dbReference type="AlphaFoldDB" id="A0A974GZT4"/>
<reference evidence="3" key="1">
    <citation type="submission" date="2016-05" db="EMBL/GenBank/DDBJ databases">
        <title>WGS assembly of Xenopus laevis.</title>
        <authorList>
            <person name="Session A."/>
            <person name="Uno Y."/>
            <person name="Kwon T."/>
            <person name="Chapman J."/>
            <person name="Toyoda A."/>
            <person name="Takahashi S."/>
            <person name="Fukui A."/>
            <person name="Hikosaka A."/>
            <person name="Putnam N."/>
            <person name="Stites J."/>
            <person name="Van Heeringen S."/>
            <person name="Quigley I."/>
            <person name="Heinz S."/>
            <person name="Hellsten U."/>
            <person name="Lyons J."/>
            <person name="Suzuki A."/>
            <person name="Kondo M."/>
            <person name="Ogino H."/>
            <person name="Ochi H."/>
            <person name="Bogdanovic O."/>
            <person name="Lister R."/>
            <person name="Georgiou G."/>
            <person name="Paranjpe S."/>
            <person name="Van Kruijsbergen I."/>
            <person name="Mozaffari S."/>
            <person name="Shu S."/>
            <person name="Schmutz J."/>
            <person name="Jenkins J."/>
            <person name="Grimwood J."/>
            <person name="Carlson J."/>
            <person name="Mitros T."/>
            <person name="Simakov O."/>
            <person name="Heald R."/>
            <person name="Miller K."/>
            <person name="Haudenschild C."/>
            <person name="Kuroki Y."/>
            <person name="Tanaka T."/>
            <person name="Michiue T."/>
            <person name="Watanabe M."/>
            <person name="Kinoshita T."/>
            <person name="Ohta Y."/>
            <person name="Mawaribuchi S."/>
            <person name="Suzuki Y."/>
            <person name="Haramoto Y."/>
            <person name="Yamamoto T."/>
            <person name="Takagi C."/>
            <person name="Kitzman J."/>
            <person name="Shendure J."/>
            <person name="Nakayama T."/>
            <person name="Izutsu Y."/>
            <person name="Robert J."/>
            <person name="Dichmann D."/>
            <person name="Flajnik M."/>
            <person name="Houston D."/>
            <person name="Marcotte E."/>
            <person name="Wallingford J."/>
            <person name="Ito Y."/>
            <person name="Asashima M."/>
            <person name="Ueno N."/>
            <person name="Matsuda Y."/>
            <person name="Jan Veenstra G."/>
            <person name="Fujiyama A."/>
            <person name="Harland R."/>
            <person name="Taira M."/>
            <person name="Rokhsar D.S."/>
        </authorList>
    </citation>
    <scope>NUCLEOTIDE SEQUENCE</scope>
    <source>
        <strain evidence="3">J</strain>
        <tissue evidence="3">Blood</tissue>
    </source>
</reference>
<dbReference type="EMBL" id="KV467256">
    <property type="protein sequence ID" value="OCT56672.1"/>
    <property type="molecule type" value="Genomic_DNA"/>
</dbReference>
<accession>A0A974GZT4</accession>
<gene>
    <name evidence="3" type="ORF">XELAEV_18004539mg</name>
</gene>
<dbReference type="Proteomes" id="UP000694892">
    <property type="component" value="Unassembled WGS sequence"/>
</dbReference>
<evidence type="ECO:0000313" key="3">
    <source>
        <dbReference type="EMBL" id="OCT56672.1"/>
    </source>
</evidence>